<dbReference type="OrthoDB" id="3365310at2759"/>
<feature type="region of interest" description="Disordered" evidence="1">
    <location>
        <begin position="1"/>
        <end position="46"/>
    </location>
</feature>
<organism evidence="2 3">
    <name type="scientific">Heliocybe sulcata</name>
    <dbReference type="NCBI Taxonomy" id="5364"/>
    <lineage>
        <taxon>Eukaryota</taxon>
        <taxon>Fungi</taxon>
        <taxon>Dikarya</taxon>
        <taxon>Basidiomycota</taxon>
        <taxon>Agaricomycotina</taxon>
        <taxon>Agaricomycetes</taxon>
        <taxon>Gloeophyllales</taxon>
        <taxon>Gloeophyllaceae</taxon>
        <taxon>Heliocybe</taxon>
    </lineage>
</organism>
<dbReference type="Gene3D" id="3.40.50.1820">
    <property type="entry name" value="alpha/beta hydrolase"/>
    <property type="match status" value="1"/>
</dbReference>
<gene>
    <name evidence="2" type="ORF">OE88DRAFT_1711671</name>
</gene>
<keyword evidence="3" id="KW-1185">Reference proteome</keyword>
<sequence length="224" mass="24964">MRSRWKSDFPSRAPPSQSPDRGYTQTSTNATKYILRSPPPTAPREVPTPLVFLSASAWDKESEKGMTSFASMFAEKGYTCLEIDLAKPESATTSEALMHHFEQELRSHVRLAAIPFAPVIVSRSTGSLIAQTYISSNPARGLIMINPPANNDSVPEMLLPTPLEEFNYEPKFPIAVLGRKAELDAWRKGSRLGQDDRVDIFEVGDTEGQDALYRMEVWMDEIGV</sequence>
<accession>A0A5C3N6E5</accession>
<name>A0A5C3N6E5_9AGAM</name>
<evidence type="ECO:0000313" key="2">
    <source>
        <dbReference type="EMBL" id="TFK52772.1"/>
    </source>
</evidence>
<reference evidence="2 3" key="1">
    <citation type="journal article" date="2019" name="Nat. Ecol. Evol.">
        <title>Megaphylogeny resolves global patterns of mushroom evolution.</title>
        <authorList>
            <person name="Varga T."/>
            <person name="Krizsan K."/>
            <person name="Foldi C."/>
            <person name="Dima B."/>
            <person name="Sanchez-Garcia M."/>
            <person name="Sanchez-Ramirez S."/>
            <person name="Szollosi G.J."/>
            <person name="Szarkandi J.G."/>
            <person name="Papp V."/>
            <person name="Albert L."/>
            <person name="Andreopoulos W."/>
            <person name="Angelini C."/>
            <person name="Antonin V."/>
            <person name="Barry K.W."/>
            <person name="Bougher N.L."/>
            <person name="Buchanan P."/>
            <person name="Buyck B."/>
            <person name="Bense V."/>
            <person name="Catcheside P."/>
            <person name="Chovatia M."/>
            <person name="Cooper J."/>
            <person name="Damon W."/>
            <person name="Desjardin D."/>
            <person name="Finy P."/>
            <person name="Geml J."/>
            <person name="Haridas S."/>
            <person name="Hughes K."/>
            <person name="Justo A."/>
            <person name="Karasinski D."/>
            <person name="Kautmanova I."/>
            <person name="Kiss B."/>
            <person name="Kocsube S."/>
            <person name="Kotiranta H."/>
            <person name="LaButti K.M."/>
            <person name="Lechner B.E."/>
            <person name="Liimatainen K."/>
            <person name="Lipzen A."/>
            <person name="Lukacs Z."/>
            <person name="Mihaltcheva S."/>
            <person name="Morgado L.N."/>
            <person name="Niskanen T."/>
            <person name="Noordeloos M.E."/>
            <person name="Ohm R.A."/>
            <person name="Ortiz-Santana B."/>
            <person name="Ovrebo C."/>
            <person name="Racz N."/>
            <person name="Riley R."/>
            <person name="Savchenko A."/>
            <person name="Shiryaev A."/>
            <person name="Soop K."/>
            <person name="Spirin V."/>
            <person name="Szebenyi C."/>
            <person name="Tomsovsky M."/>
            <person name="Tulloss R.E."/>
            <person name="Uehling J."/>
            <person name="Grigoriev I.V."/>
            <person name="Vagvolgyi C."/>
            <person name="Papp T."/>
            <person name="Martin F.M."/>
            <person name="Miettinen O."/>
            <person name="Hibbett D.S."/>
            <person name="Nagy L.G."/>
        </authorList>
    </citation>
    <scope>NUCLEOTIDE SEQUENCE [LARGE SCALE GENOMIC DNA]</scope>
    <source>
        <strain evidence="2 3">OMC1185</strain>
    </source>
</reference>
<feature type="compositionally biased region" description="Polar residues" evidence="1">
    <location>
        <begin position="18"/>
        <end position="31"/>
    </location>
</feature>
<evidence type="ECO:0000256" key="1">
    <source>
        <dbReference type="SAM" id="MobiDB-lite"/>
    </source>
</evidence>
<protein>
    <recommendedName>
        <fullName evidence="4">Alpha/beta-hydrolase</fullName>
    </recommendedName>
</protein>
<evidence type="ECO:0000313" key="3">
    <source>
        <dbReference type="Proteomes" id="UP000305948"/>
    </source>
</evidence>
<dbReference type="AlphaFoldDB" id="A0A5C3N6E5"/>
<dbReference type="SUPFAM" id="SSF53474">
    <property type="entry name" value="alpha/beta-Hydrolases"/>
    <property type="match status" value="1"/>
</dbReference>
<evidence type="ECO:0008006" key="4">
    <source>
        <dbReference type="Google" id="ProtNLM"/>
    </source>
</evidence>
<dbReference type="EMBL" id="ML213508">
    <property type="protein sequence ID" value="TFK52772.1"/>
    <property type="molecule type" value="Genomic_DNA"/>
</dbReference>
<proteinExistence type="predicted"/>
<dbReference type="Proteomes" id="UP000305948">
    <property type="component" value="Unassembled WGS sequence"/>
</dbReference>
<dbReference type="InterPro" id="IPR029058">
    <property type="entry name" value="AB_hydrolase_fold"/>
</dbReference>